<evidence type="ECO:0000313" key="4">
    <source>
        <dbReference type="Proteomes" id="UP000252519"/>
    </source>
</evidence>
<dbReference type="InterPro" id="IPR009878">
    <property type="entry name" value="Phlebovirus_G2_fusion"/>
</dbReference>
<evidence type="ECO:0008006" key="5">
    <source>
        <dbReference type="Google" id="ProtNLM"/>
    </source>
</evidence>
<feature type="domain" description="Phlebovirus glycoprotein G2 fusion" evidence="1">
    <location>
        <begin position="1"/>
        <end position="173"/>
    </location>
</feature>
<evidence type="ECO:0000259" key="2">
    <source>
        <dbReference type="Pfam" id="PF19019"/>
    </source>
</evidence>
<dbReference type="AlphaFoldDB" id="A0A368G0E8"/>
<name>A0A368G0E8_ANCCA</name>
<evidence type="ECO:0000313" key="3">
    <source>
        <dbReference type="EMBL" id="RCN37188.1"/>
    </source>
</evidence>
<comment type="caution">
    <text evidence="3">The sequence shown here is derived from an EMBL/GenBank/DDBJ whole genome shotgun (WGS) entry which is preliminary data.</text>
</comment>
<gene>
    <name evidence="3" type="ORF">ANCCAN_16916</name>
</gene>
<keyword evidence="4" id="KW-1185">Reference proteome</keyword>
<dbReference type="STRING" id="29170.A0A368G0E8"/>
<proteinExistence type="predicted"/>
<dbReference type="EMBL" id="JOJR01000489">
    <property type="protein sequence ID" value="RCN37188.1"/>
    <property type="molecule type" value="Genomic_DNA"/>
</dbReference>
<dbReference type="InterPro" id="IPR043603">
    <property type="entry name" value="Phlebo_G2_C"/>
</dbReference>
<organism evidence="3 4">
    <name type="scientific">Ancylostoma caninum</name>
    <name type="common">Dog hookworm</name>
    <dbReference type="NCBI Taxonomy" id="29170"/>
    <lineage>
        <taxon>Eukaryota</taxon>
        <taxon>Metazoa</taxon>
        <taxon>Ecdysozoa</taxon>
        <taxon>Nematoda</taxon>
        <taxon>Chromadorea</taxon>
        <taxon>Rhabditida</taxon>
        <taxon>Rhabditina</taxon>
        <taxon>Rhabditomorpha</taxon>
        <taxon>Strongyloidea</taxon>
        <taxon>Ancylostomatidae</taxon>
        <taxon>Ancylostomatinae</taxon>
        <taxon>Ancylostoma</taxon>
    </lineage>
</organism>
<feature type="domain" description="Phlebovirus glycoprotein G2 C-terminal" evidence="2">
    <location>
        <begin position="191"/>
        <end position="275"/>
    </location>
</feature>
<dbReference type="Gene3D" id="2.60.40.3770">
    <property type="match status" value="1"/>
</dbReference>
<dbReference type="OrthoDB" id="5870576at2759"/>
<dbReference type="Pfam" id="PF07245">
    <property type="entry name" value="Phlebovirus_G2"/>
    <property type="match status" value="1"/>
</dbReference>
<sequence>MPACTFIRLAHIPKSETVFEVINCLEWKAFVQLEVEFLYNNVERKINVNLIPYVSQDHDELSLNVISLQEPHSVLMSKRFAVSESETLMIPHNYELPVECSSRAMASLDFRNCENKMVCVCKNFKAPQLCHCPKNSLEDVRAVSGNRLPIITPSIEIHAENDRIYALSRKTLSIRSNILVESADLIIDQPCAPQLSAIRGCYSCQEGAQLNATCMSKLESTITIYCDDHAFSIKCGPENTTTTILLEFSNSVIAQKCHTKCEDNEITLELQGSLLYHPRTQSEFTLVNLPGPRPGPH</sequence>
<evidence type="ECO:0000259" key="1">
    <source>
        <dbReference type="Pfam" id="PF07245"/>
    </source>
</evidence>
<protein>
    <recommendedName>
        <fullName evidence="5">Phlebovirus glycoprotein G2 fusion domain-containing protein</fullName>
    </recommendedName>
</protein>
<accession>A0A368G0E8</accession>
<dbReference type="Pfam" id="PF19019">
    <property type="entry name" value="Phlebo_G2_C"/>
    <property type="match status" value="1"/>
</dbReference>
<reference evidence="3 4" key="1">
    <citation type="submission" date="2014-10" db="EMBL/GenBank/DDBJ databases">
        <title>Draft genome of the hookworm Ancylostoma caninum.</title>
        <authorList>
            <person name="Mitreva M."/>
        </authorList>
    </citation>
    <scope>NUCLEOTIDE SEQUENCE [LARGE SCALE GENOMIC DNA]</scope>
    <source>
        <strain evidence="3 4">Baltimore</strain>
    </source>
</reference>
<dbReference type="Proteomes" id="UP000252519">
    <property type="component" value="Unassembled WGS sequence"/>
</dbReference>